<gene>
    <name evidence="1" type="ORF">CTI12_AA092450</name>
</gene>
<keyword evidence="2" id="KW-1185">Reference proteome</keyword>
<evidence type="ECO:0000313" key="1">
    <source>
        <dbReference type="EMBL" id="PWA91099.1"/>
    </source>
</evidence>
<comment type="caution">
    <text evidence="1">The sequence shown here is derived from an EMBL/GenBank/DDBJ whole genome shotgun (WGS) entry which is preliminary data.</text>
</comment>
<name>A0A2U1PZA1_ARTAN</name>
<evidence type="ECO:0000313" key="2">
    <source>
        <dbReference type="Proteomes" id="UP000245207"/>
    </source>
</evidence>
<dbReference type="OrthoDB" id="1432634at2759"/>
<proteinExistence type="predicted"/>
<reference evidence="1 2" key="1">
    <citation type="journal article" date="2018" name="Mol. Plant">
        <title>The genome of Artemisia annua provides insight into the evolution of Asteraceae family and artemisinin biosynthesis.</title>
        <authorList>
            <person name="Shen Q."/>
            <person name="Zhang L."/>
            <person name="Liao Z."/>
            <person name="Wang S."/>
            <person name="Yan T."/>
            <person name="Shi P."/>
            <person name="Liu M."/>
            <person name="Fu X."/>
            <person name="Pan Q."/>
            <person name="Wang Y."/>
            <person name="Lv Z."/>
            <person name="Lu X."/>
            <person name="Zhang F."/>
            <person name="Jiang W."/>
            <person name="Ma Y."/>
            <person name="Chen M."/>
            <person name="Hao X."/>
            <person name="Li L."/>
            <person name="Tang Y."/>
            <person name="Lv G."/>
            <person name="Zhou Y."/>
            <person name="Sun X."/>
            <person name="Brodelius P.E."/>
            <person name="Rose J.K.C."/>
            <person name="Tang K."/>
        </authorList>
    </citation>
    <scope>NUCLEOTIDE SEQUENCE [LARGE SCALE GENOMIC DNA]</scope>
    <source>
        <strain evidence="2">cv. Huhao1</strain>
        <tissue evidence="1">Leaf</tissue>
    </source>
</reference>
<dbReference type="Proteomes" id="UP000245207">
    <property type="component" value="Unassembled WGS sequence"/>
</dbReference>
<dbReference type="EMBL" id="PKPP01000571">
    <property type="protein sequence ID" value="PWA91099.1"/>
    <property type="molecule type" value="Genomic_DNA"/>
</dbReference>
<protein>
    <submittedName>
        <fullName evidence="1">Uncharacterized protein</fullName>
    </submittedName>
</protein>
<dbReference type="AlphaFoldDB" id="A0A2U1PZA1"/>
<organism evidence="1 2">
    <name type="scientific">Artemisia annua</name>
    <name type="common">Sweet wormwood</name>
    <dbReference type="NCBI Taxonomy" id="35608"/>
    <lineage>
        <taxon>Eukaryota</taxon>
        <taxon>Viridiplantae</taxon>
        <taxon>Streptophyta</taxon>
        <taxon>Embryophyta</taxon>
        <taxon>Tracheophyta</taxon>
        <taxon>Spermatophyta</taxon>
        <taxon>Magnoliopsida</taxon>
        <taxon>eudicotyledons</taxon>
        <taxon>Gunneridae</taxon>
        <taxon>Pentapetalae</taxon>
        <taxon>asterids</taxon>
        <taxon>campanulids</taxon>
        <taxon>Asterales</taxon>
        <taxon>Asteraceae</taxon>
        <taxon>Asteroideae</taxon>
        <taxon>Anthemideae</taxon>
        <taxon>Artemisiinae</taxon>
        <taxon>Artemisia</taxon>
    </lineage>
</organism>
<sequence length="208" mass="24038">MFASEKWGKSNFAKSEAGKNIESIIFDNVGFWRSVSTCLTAAIPLIRVLRQVDSETPATGFIFEAMVSAKKDIKYECKNVKARYQPVHSKRRNRLQQQKMNDLVYVMYNLKLSGREERKQKEAYYAMEQLETVNFEDVDSDDEWITEDNEDLLNMHENDPTVYGGSGDYDFLEQALRNQHGDNGEFGEEAHHEFEEGNEVNAPFEVID</sequence>
<dbReference type="STRING" id="35608.A0A2U1PZA1"/>
<accession>A0A2U1PZA1</accession>